<dbReference type="Proteomes" id="UP001154114">
    <property type="component" value="Chromosome 15"/>
</dbReference>
<evidence type="ECO:0000313" key="4">
    <source>
        <dbReference type="Proteomes" id="UP001154114"/>
    </source>
</evidence>
<protein>
    <submittedName>
        <fullName evidence="3">Uncharacterized protein</fullName>
    </submittedName>
</protein>
<feature type="compositionally biased region" description="Basic and acidic residues" evidence="1">
    <location>
        <begin position="63"/>
        <end position="74"/>
    </location>
</feature>
<dbReference type="OrthoDB" id="7393128at2759"/>
<keyword evidence="2" id="KW-0812">Transmembrane</keyword>
<keyword evidence="2" id="KW-0472">Membrane</keyword>
<proteinExistence type="predicted"/>
<feature type="region of interest" description="Disordered" evidence="1">
    <location>
        <begin position="51"/>
        <end position="83"/>
    </location>
</feature>
<evidence type="ECO:0000256" key="1">
    <source>
        <dbReference type="SAM" id="MobiDB-lite"/>
    </source>
</evidence>
<reference evidence="3" key="1">
    <citation type="submission" date="2021-12" db="EMBL/GenBank/DDBJ databases">
        <authorList>
            <person name="King R."/>
        </authorList>
    </citation>
    <scope>NUCLEOTIDE SEQUENCE</scope>
</reference>
<keyword evidence="4" id="KW-1185">Reference proteome</keyword>
<gene>
    <name evidence="3" type="ORF">CINC_LOCUS3260</name>
</gene>
<dbReference type="EMBL" id="LR824018">
    <property type="protein sequence ID" value="CAD0201590.1"/>
    <property type="molecule type" value="Genomic_DNA"/>
</dbReference>
<dbReference type="AlphaFoldDB" id="A0A9N8KTK9"/>
<name>A0A9N8KTK9_CHRIL</name>
<accession>A0A9N8KTK9</accession>
<evidence type="ECO:0000256" key="2">
    <source>
        <dbReference type="SAM" id="Phobius"/>
    </source>
</evidence>
<keyword evidence="2" id="KW-1133">Transmembrane helix</keyword>
<feature type="transmembrane region" description="Helical" evidence="2">
    <location>
        <begin position="99"/>
        <end position="122"/>
    </location>
</feature>
<evidence type="ECO:0000313" key="3">
    <source>
        <dbReference type="EMBL" id="CAD0201590.1"/>
    </source>
</evidence>
<organism evidence="3 4">
    <name type="scientific">Chrysodeixis includens</name>
    <name type="common">Soybean looper</name>
    <name type="synonym">Pseudoplusia includens</name>
    <dbReference type="NCBI Taxonomy" id="689277"/>
    <lineage>
        <taxon>Eukaryota</taxon>
        <taxon>Metazoa</taxon>
        <taxon>Ecdysozoa</taxon>
        <taxon>Arthropoda</taxon>
        <taxon>Hexapoda</taxon>
        <taxon>Insecta</taxon>
        <taxon>Pterygota</taxon>
        <taxon>Neoptera</taxon>
        <taxon>Endopterygota</taxon>
        <taxon>Lepidoptera</taxon>
        <taxon>Glossata</taxon>
        <taxon>Ditrysia</taxon>
        <taxon>Noctuoidea</taxon>
        <taxon>Noctuidae</taxon>
        <taxon>Plusiinae</taxon>
        <taxon>Chrysodeixis</taxon>
    </lineage>
</organism>
<sequence>MLCADRRSAECGGRGARVGGGSGPNALPWRTSHKHTYRYFDFAGIVARRPQGSSACGRCSGSHSRDMSADKQPDAEPAQSEVDADSVVRQLGQAGRFHLRVYVLVALVAVQVGLLHTTYIFLAARVPYR</sequence>